<reference evidence="2 3" key="1">
    <citation type="journal article" date="2014" name="Nat. Genet.">
        <title>Genome sequence of the hot pepper provides insights into the evolution of pungency in Capsicum species.</title>
        <authorList>
            <person name="Kim S."/>
            <person name="Park M."/>
            <person name="Yeom S.I."/>
            <person name="Kim Y.M."/>
            <person name="Lee J.M."/>
            <person name="Lee H.A."/>
            <person name="Seo E."/>
            <person name="Choi J."/>
            <person name="Cheong K."/>
            <person name="Kim K.T."/>
            <person name="Jung K."/>
            <person name="Lee G.W."/>
            <person name="Oh S.K."/>
            <person name="Bae C."/>
            <person name="Kim S.B."/>
            <person name="Lee H.Y."/>
            <person name="Kim S.Y."/>
            <person name="Kim M.S."/>
            <person name="Kang B.C."/>
            <person name="Jo Y.D."/>
            <person name="Yang H.B."/>
            <person name="Jeong H.J."/>
            <person name="Kang W.H."/>
            <person name="Kwon J.K."/>
            <person name="Shin C."/>
            <person name="Lim J.Y."/>
            <person name="Park J.H."/>
            <person name="Huh J.H."/>
            <person name="Kim J.S."/>
            <person name="Kim B.D."/>
            <person name="Cohen O."/>
            <person name="Paran I."/>
            <person name="Suh M.C."/>
            <person name="Lee S.B."/>
            <person name="Kim Y.K."/>
            <person name="Shin Y."/>
            <person name="Noh S.J."/>
            <person name="Park J."/>
            <person name="Seo Y.S."/>
            <person name="Kwon S.Y."/>
            <person name="Kim H.A."/>
            <person name="Park J.M."/>
            <person name="Kim H.J."/>
            <person name="Choi S.B."/>
            <person name="Bosland P.W."/>
            <person name="Reeves G."/>
            <person name="Jo S.H."/>
            <person name="Lee B.W."/>
            <person name="Cho H.T."/>
            <person name="Choi H.S."/>
            <person name="Lee M.S."/>
            <person name="Yu Y."/>
            <person name="Do Choi Y."/>
            <person name="Park B.S."/>
            <person name="van Deynze A."/>
            <person name="Ashrafi H."/>
            <person name="Hill T."/>
            <person name="Kim W.T."/>
            <person name="Pai H.S."/>
            <person name="Ahn H.K."/>
            <person name="Yeam I."/>
            <person name="Giovannoni J.J."/>
            <person name="Rose J.K."/>
            <person name="Sorensen I."/>
            <person name="Lee S.J."/>
            <person name="Kim R.W."/>
            <person name="Choi I.Y."/>
            <person name="Choi B.S."/>
            <person name="Lim J.S."/>
            <person name="Lee Y.H."/>
            <person name="Choi D."/>
        </authorList>
    </citation>
    <scope>NUCLEOTIDE SEQUENCE [LARGE SCALE GENOMIC DNA]</scope>
    <source>
        <strain evidence="3">cv. CM334</strain>
    </source>
</reference>
<evidence type="ECO:0000256" key="1">
    <source>
        <dbReference type="SAM" id="MobiDB-lite"/>
    </source>
</evidence>
<comment type="caution">
    <text evidence="2">The sequence shown here is derived from an EMBL/GenBank/DDBJ whole genome shotgun (WGS) entry which is preliminary data.</text>
</comment>
<dbReference type="EMBL" id="AYRZ02000011">
    <property type="protein sequence ID" value="PHT67781.1"/>
    <property type="molecule type" value="Genomic_DNA"/>
</dbReference>
<evidence type="ECO:0000313" key="3">
    <source>
        <dbReference type="Proteomes" id="UP000222542"/>
    </source>
</evidence>
<dbReference type="Gramene" id="PHT67781">
    <property type="protein sequence ID" value="PHT67781"/>
    <property type="gene ID" value="T459_27268"/>
</dbReference>
<sequence>MRPFSFSPTMEGTSIARDGGGSTSSRSDSSDCDSITKSHSSNRSFLSLRFFMSKPIDPLSFPTETTYSREAIESPSAGFLEIDA</sequence>
<accession>A0A2G2YDZ2</accession>
<dbReference type="Proteomes" id="UP000222542">
    <property type="component" value="Unassembled WGS sequence"/>
</dbReference>
<reference evidence="2 3" key="2">
    <citation type="journal article" date="2017" name="Genome Biol.">
        <title>New reference genome sequences of hot pepper reveal the massive evolution of plant disease-resistance genes by retroduplication.</title>
        <authorList>
            <person name="Kim S."/>
            <person name="Park J."/>
            <person name="Yeom S.I."/>
            <person name="Kim Y.M."/>
            <person name="Seo E."/>
            <person name="Kim K.T."/>
            <person name="Kim M.S."/>
            <person name="Lee J.M."/>
            <person name="Cheong K."/>
            <person name="Shin H.S."/>
            <person name="Kim S.B."/>
            <person name="Han K."/>
            <person name="Lee J."/>
            <person name="Park M."/>
            <person name="Lee H.A."/>
            <person name="Lee H.Y."/>
            <person name="Lee Y."/>
            <person name="Oh S."/>
            <person name="Lee J.H."/>
            <person name="Choi E."/>
            <person name="Choi E."/>
            <person name="Lee S.E."/>
            <person name="Jeon J."/>
            <person name="Kim H."/>
            <person name="Choi G."/>
            <person name="Song H."/>
            <person name="Lee J."/>
            <person name="Lee S.C."/>
            <person name="Kwon J.K."/>
            <person name="Lee H.Y."/>
            <person name="Koo N."/>
            <person name="Hong Y."/>
            <person name="Kim R.W."/>
            <person name="Kang W.H."/>
            <person name="Huh J.H."/>
            <person name="Kang B.C."/>
            <person name="Yang T.J."/>
            <person name="Lee Y.H."/>
            <person name="Bennetzen J.L."/>
            <person name="Choi D."/>
        </authorList>
    </citation>
    <scope>NUCLEOTIDE SEQUENCE [LARGE SCALE GENOMIC DNA]</scope>
    <source>
        <strain evidence="3">cv. CM334</strain>
    </source>
</reference>
<feature type="compositionally biased region" description="Polar residues" evidence="1">
    <location>
        <begin position="1"/>
        <end position="12"/>
    </location>
</feature>
<dbReference type="AlphaFoldDB" id="A0A2G2YDZ2"/>
<keyword evidence="3" id="KW-1185">Reference proteome</keyword>
<feature type="region of interest" description="Disordered" evidence="1">
    <location>
        <begin position="1"/>
        <end position="40"/>
    </location>
</feature>
<evidence type="ECO:0000313" key="2">
    <source>
        <dbReference type="EMBL" id="PHT67781.1"/>
    </source>
</evidence>
<organism evidence="2 3">
    <name type="scientific">Capsicum annuum</name>
    <name type="common">Capsicum pepper</name>
    <dbReference type="NCBI Taxonomy" id="4072"/>
    <lineage>
        <taxon>Eukaryota</taxon>
        <taxon>Viridiplantae</taxon>
        <taxon>Streptophyta</taxon>
        <taxon>Embryophyta</taxon>
        <taxon>Tracheophyta</taxon>
        <taxon>Spermatophyta</taxon>
        <taxon>Magnoliopsida</taxon>
        <taxon>eudicotyledons</taxon>
        <taxon>Gunneridae</taxon>
        <taxon>Pentapetalae</taxon>
        <taxon>asterids</taxon>
        <taxon>lamiids</taxon>
        <taxon>Solanales</taxon>
        <taxon>Solanaceae</taxon>
        <taxon>Solanoideae</taxon>
        <taxon>Capsiceae</taxon>
        <taxon>Capsicum</taxon>
    </lineage>
</organism>
<gene>
    <name evidence="2" type="ORF">T459_27268</name>
</gene>
<name>A0A2G2YDZ2_CAPAN</name>
<dbReference type="STRING" id="4072.A0A2G2YDZ2"/>
<proteinExistence type="predicted"/>
<protein>
    <submittedName>
        <fullName evidence="2">Uncharacterized protein</fullName>
    </submittedName>
</protein>